<evidence type="ECO:0000256" key="10">
    <source>
        <dbReference type="ARBA" id="ARBA00023136"/>
    </source>
</evidence>
<feature type="compositionally biased region" description="Polar residues" evidence="12">
    <location>
        <begin position="146"/>
        <end position="155"/>
    </location>
</feature>
<dbReference type="GO" id="GO:0008236">
    <property type="term" value="F:serine-type peptidase activity"/>
    <property type="evidence" value="ECO:0007669"/>
    <property type="project" value="UniProtKB-KW"/>
</dbReference>
<dbReference type="Gene3D" id="2.140.10.30">
    <property type="entry name" value="Dipeptidylpeptidase IV, N-terminal domain"/>
    <property type="match status" value="1"/>
</dbReference>
<dbReference type="PANTHER" id="PTHR11731:SF200">
    <property type="entry name" value="DIPEPTIDYL PEPTIDASE 10, ISOFORM B"/>
    <property type="match status" value="1"/>
</dbReference>
<feature type="compositionally biased region" description="Polar residues" evidence="12">
    <location>
        <begin position="174"/>
        <end position="192"/>
    </location>
</feature>
<dbReference type="GO" id="GO:0006508">
    <property type="term" value="P:proteolysis"/>
    <property type="evidence" value="ECO:0007669"/>
    <property type="project" value="UniProtKB-KW"/>
</dbReference>
<reference evidence="16 17" key="1">
    <citation type="journal article" date="2018" name="MBio">
        <title>Comparative Genomics Reveals the Core Gene Toolbox for the Fungus-Insect Symbiosis.</title>
        <authorList>
            <person name="Wang Y."/>
            <person name="Stata M."/>
            <person name="Wang W."/>
            <person name="Stajich J.E."/>
            <person name="White M.M."/>
            <person name="Moncalvo J.M."/>
        </authorList>
    </citation>
    <scope>NUCLEOTIDE SEQUENCE [LARGE SCALE GENOMIC DNA]</scope>
    <source>
        <strain evidence="16 17">AUS-126-30</strain>
    </source>
</reference>
<keyword evidence="3" id="KW-0031">Aminopeptidase</keyword>
<organism evidence="16 17">
    <name type="scientific">Smittium angustum</name>
    <dbReference type="NCBI Taxonomy" id="133377"/>
    <lineage>
        <taxon>Eukaryota</taxon>
        <taxon>Fungi</taxon>
        <taxon>Fungi incertae sedis</taxon>
        <taxon>Zoopagomycota</taxon>
        <taxon>Kickxellomycotina</taxon>
        <taxon>Harpellomycetes</taxon>
        <taxon>Harpellales</taxon>
        <taxon>Legeriomycetaceae</taxon>
        <taxon>Smittium</taxon>
    </lineage>
</organism>
<evidence type="ECO:0000256" key="6">
    <source>
        <dbReference type="ARBA" id="ARBA00022801"/>
    </source>
</evidence>
<dbReference type="Pfam" id="PF00326">
    <property type="entry name" value="Peptidase_S9"/>
    <property type="match status" value="1"/>
</dbReference>
<evidence type="ECO:0000313" key="17">
    <source>
        <dbReference type="Proteomes" id="UP000245591"/>
    </source>
</evidence>
<dbReference type="InterPro" id="IPR029058">
    <property type="entry name" value="AB_hydrolase_fold"/>
</dbReference>
<dbReference type="EMBL" id="MBFU01000024">
    <property type="protein sequence ID" value="PWA03234.1"/>
    <property type="molecule type" value="Genomic_DNA"/>
</dbReference>
<name>A0A2U1JDZ9_SMIAN</name>
<feature type="compositionally biased region" description="Basic and acidic residues" evidence="12">
    <location>
        <begin position="156"/>
        <end position="173"/>
    </location>
</feature>
<feature type="region of interest" description="Disordered" evidence="12">
    <location>
        <begin position="141"/>
        <end position="192"/>
    </location>
</feature>
<evidence type="ECO:0000256" key="4">
    <source>
        <dbReference type="ARBA" id="ARBA00022670"/>
    </source>
</evidence>
<feature type="domain" description="Dipeptidylpeptidase IV N-terminal" evidence="15">
    <location>
        <begin position="275"/>
        <end position="652"/>
    </location>
</feature>
<evidence type="ECO:0000256" key="5">
    <source>
        <dbReference type="ARBA" id="ARBA00022692"/>
    </source>
</evidence>
<sequence length="956" mass="108102">MAPGFNFGNKAFNSIKIEDTELTEFPNSEITLGTEIFNNRHDFRAPESVSDINDNSQRQDFNDSTQINLEDEFLYGDENFDMADDERFYREFSSLEPNRYQSLNQSWRKTRFSLLQVILIIGTVILGFGFVYNYMSYKSPEKNTPKAESNTSSVQDESKHVVITPQDKDKSESIEYSNQKDATQHPSQKNTTRSHLNFENYWKRLYQPTMVTVDFVKHPNNSSIDGIFADFTDEFIINSIDDSFNTVIASKSDILSALESAGLDMGTFFVSTTISPDWKFVLLETDRKKLFRHSTVSTFHVYDVEKKIIKPLISTSLNNKISLAQWAPTGHSVSFVAENDLYVSDTINLERVSNTGSKTIFNGVADWVYEEEVLENSNSHWWSPDGKMMIYLQLDDTNVPDMKYPVYDSASKNNSYPEIVSIKYPKPGYPNPEVKIFIYSASFSEEKPQNLDFLEKDSIVTQVSWITEDHMNAIVKVSNRVQNHFKIYLLSKNPDSTYSHSLIREVSSIDKDHAWIDITKNMIYIPKNFLGSDSEEGYIDLVDKNGFTHFGLFTPITSNTPKLLTQGNYDIIDGTVQLDDINKILYFGATIRSSYSVSTYSIDLRKLGEPQQVAPINYPPNPSCETNGSYSMKLSSYGKYATINYSGPGIPWNAVYSINSGSITAAPVISLSDNKELRENLKDVELPKIEYLTIPGIDGYADLDCNLILPPGFDPSKKNKYSVLFNVYGGPNSKFVDERYKFNSWNAVAVSESANNTAYPDASPLVVVNVDPRGTNHKGRSFSRAVSGELGTLEAIDVARTAEYLLKKYSCFDRSRVGIWGWSYGGFLTLRVLESFPKLFSLGISVAPVTNWKFYDTVYTERYLKTPSENPEGYMKSAVSNYGGLASTKLLLMHGTGDDNVHIQNTFVLIDKLQEINDQNLTLMAYPDSDHSIARNNARKYLDTKMVNFLFGAFGG</sequence>
<evidence type="ECO:0000256" key="13">
    <source>
        <dbReference type="SAM" id="Phobius"/>
    </source>
</evidence>
<comment type="subcellular location">
    <subcellularLocation>
        <location evidence="1">Vacuole membrane</location>
        <topology evidence="1">Single-pass type II membrane protein</topology>
    </subcellularLocation>
</comment>
<evidence type="ECO:0000256" key="2">
    <source>
        <dbReference type="ARBA" id="ARBA00006150"/>
    </source>
</evidence>
<evidence type="ECO:0008006" key="18">
    <source>
        <dbReference type="Google" id="ProtNLM"/>
    </source>
</evidence>
<keyword evidence="10 13" id="KW-0472">Membrane</keyword>
<dbReference type="AlphaFoldDB" id="A0A2U1JDZ9"/>
<keyword evidence="9 13" id="KW-1133">Transmembrane helix</keyword>
<dbReference type="InterPro" id="IPR002469">
    <property type="entry name" value="Peptidase_S9B_N"/>
</dbReference>
<dbReference type="SUPFAM" id="SSF53474">
    <property type="entry name" value="alpha/beta-Hydrolases"/>
    <property type="match status" value="1"/>
</dbReference>
<evidence type="ECO:0000256" key="11">
    <source>
        <dbReference type="ARBA" id="ARBA00023180"/>
    </source>
</evidence>
<keyword evidence="7" id="KW-0720">Serine protease</keyword>
<feature type="domain" description="Peptidase S9 prolyl oligopeptidase catalytic" evidence="14">
    <location>
        <begin position="765"/>
        <end position="955"/>
    </location>
</feature>
<feature type="transmembrane region" description="Helical" evidence="13">
    <location>
        <begin position="112"/>
        <end position="135"/>
    </location>
</feature>
<keyword evidence="5 13" id="KW-0812">Transmembrane</keyword>
<keyword evidence="8" id="KW-0735">Signal-anchor</keyword>
<dbReference type="Gene3D" id="3.40.50.1820">
    <property type="entry name" value="alpha/beta hydrolase"/>
    <property type="match status" value="1"/>
</dbReference>
<dbReference type="Pfam" id="PF00930">
    <property type="entry name" value="DPPIV_N"/>
    <property type="match status" value="1"/>
</dbReference>
<protein>
    <recommendedName>
        <fullName evidence="18">Dipeptidyl-peptidase IV</fullName>
    </recommendedName>
</protein>
<dbReference type="GO" id="GO:0008239">
    <property type="term" value="F:dipeptidyl-peptidase activity"/>
    <property type="evidence" value="ECO:0007669"/>
    <property type="project" value="TreeGrafter"/>
</dbReference>
<evidence type="ECO:0000256" key="1">
    <source>
        <dbReference type="ARBA" id="ARBA00004576"/>
    </source>
</evidence>
<dbReference type="InterPro" id="IPR050278">
    <property type="entry name" value="Serine_Prot_S9B/DPPIV"/>
</dbReference>
<evidence type="ECO:0000259" key="14">
    <source>
        <dbReference type="Pfam" id="PF00326"/>
    </source>
</evidence>
<accession>A0A2U1JDZ9</accession>
<evidence type="ECO:0000256" key="8">
    <source>
        <dbReference type="ARBA" id="ARBA00022968"/>
    </source>
</evidence>
<evidence type="ECO:0000313" key="16">
    <source>
        <dbReference type="EMBL" id="PWA03234.1"/>
    </source>
</evidence>
<evidence type="ECO:0000256" key="7">
    <source>
        <dbReference type="ARBA" id="ARBA00022825"/>
    </source>
</evidence>
<keyword evidence="6" id="KW-0378">Hydrolase</keyword>
<dbReference type="PANTHER" id="PTHR11731">
    <property type="entry name" value="PROTEASE FAMILY S9B,C DIPEPTIDYL-PEPTIDASE IV-RELATED"/>
    <property type="match status" value="1"/>
</dbReference>
<keyword evidence="4" id="KW-0645">Protease</keyword>
<evidence type="ECO:0000256" key="3">
    <source>
        <dbReference type="ARBA" id="ARBA00022438"/>
    </source>
</evidence>
<dbReference type="GO" id="GO:0005774">
    <property type="term" value="C:vacuolar membrane"/>
    <property type="evidence" value="ECO:0007669"/>
    <property type="project" value="UniProtKB-SubCell"/>
</dbReference>
<keyword evidence="11" id="KW-0325">Glycoprotein</keyword>
<evidence type="ECO:0000256" key="12">
    <source>
        <dbReference type="SAM" id="MobiDB-lite"/>
    </source>
</evidence>
<keyword evidence="17" id="KW-1185">Reference proteome</keyword>
<comment type="caution">
    <text evidence="16">The sequence shown here is derived from an EMBL/GenBank/DDBJ whole genome shotgun (WGS) entry which is preliminary data.</text>
</comment>
<evidence type="ECO:0000256" key="9">
    <source>
        <dbReference type="ARBA" id="ARBA00022989"/>
    </source>
</evidence>
<dbReference type="InterPro" id="IPR001375">
    <property type="entry name" value="Peptidase_S9_cat"/>
</dbReference>
<dbReference type="GO" id="GO:0005886">
    <property type="term" value="C:plasma membrane"/>
    <property type="evidence" value="ECO:0007669"/>
    <property type="project" value="TreeGrafter"/>
</dbReference>
<dbReference type="SUPFAM" id="SSF82171">
    <property type="entry name" value="DPP6 N-terminal domain-like"/>
    <property type="match status" value="1"/>
</dbReference>
<proteinExistence type="inferred from homology"/>
<dbReference type="GO" id="GO:0004177">
    <property type="term" value="F:aminopeptidase activity"/>
    <property type="evidence" value="ECO:0007669"/>
    <property type="project" value="UniProtKB-KW"/>
</dbReference>
<comment type="similarity">
    <text evidence="2">Belongs to the peptidase S9B family.</text>
</comment>
<evidence type="ECO:0000259" key="15">
    <source>
        <dbReference type="Pfam" id="PF00930"/>
    </source>
</evidence>
<dbReference type="Proteomes" id="UP000245591">
    <property type="component" value="Unassembled WGS sequence"/>
</dbReference>
<gene>
    <name evidence="16" type="ORF">BB558_000583</name>
</gene>